<keyword evidence="5 8" id="KW-0812">Transmembrane</keyword>
<dbReference type="InterPro" id="IPR002549">
    <property type="entry name" value="AI-2E-like"/>
</dbReference>
<dbReference type="PANTHER" id="PTHR21716:SF53">
    <property type="entry name" value="PERMEASE PERM-RELATED"/>
    <property type="match status" value="1"/>
</dbReference>
<gene>
    <name evidence="9" type="ORF">HYT38_02925</name>
</gene>
<feature type="transmembrane region" description="Helical" evidence="8">
    <location>
        <begin position="208"/>
        <end position="230"/>
    </location>
</feature>
<comment type="similarity">
    <text evidence="2">Belongs to the autoinducer-2 exporter (AI-2E) (TC 2.A.86) family.</text>
</comment>
<dbReference type="AlphaFoldDB" id="A0A9D6HSU8"/>
<dbReference type="GO" id="GO:0055085">
    <property type="term" value="P:transmembrane transport"/>
    <property type="evidence" value="ECO:0007669"/>
    <property type="project" value="TreeGrafter"/>
</dbReference>
<evidence type="ECO:0000256" key="2">
    <source>
        <dbReference type="ARBA" id="ARBA00009773"/>
    </source>
</evidence>
<dbReference type="PANTHER" id="PTHR21716">
    <property type="entry name" value="TRANSMEMBRANE PROTEIN"/>
    <property type="match status" value="1"/>
</dbReference>
<dbReference type="Pfam" id="PF01594">
    <property type="entry name" value="AI-2E_transport"/>
    <property type="match status" value="1"/>
</dbReference>
<evidence type="ECO:0000256" key="8">
    <source>
        <dbReference type="SAM" id="Phobius"/>
    </source>
</evidence>
<feature type="transmembrane region" description="Helical" evidence="8">
    <location>
        <begin position="147"/>
        <end position="173"/>
    </location>
</feature>
<feature type="transmembrane region" description="Helical" evidence="8">
    <location>
        <begin position="39"/>
        <end position="57"/>
    </location>
</feature>
<keyword evidence="7 8" id="KW-0472">Membrane</keyword>
<feature type="transmembrane region" description="Helical" evidence="8">
    <location>
        <begin position="305"/>
        <end position="333"/>
    </location>
</feature>
<evidence type="ECO:0000256" key="4">
    <source>
        <dbReference type="ARBA" id="ARBA00022475"/>
    </source>
</evidence>
<keyword evidence="3" id="KW-0813">Transport</keyword>
<evidence type="ECO:0000256" key="5">
    <source>
        <dbReference type="ARBA" id="ARBA00022692"/>
    </source>
</evidence>
<evidence type="ECO:0000256" key="6">
    <source>
        <dbReference type="ARBA" id="ARBA00022989"/>
    </source>
</evidence>
<sequence>MKVPGSHLDISITTETLLRALAIVLGVAMLYLIRDVIAVLLFSVIIAAAVTPLANYLQKKGVPRTLGVFLIYFLAFLALGTVLYFIISPLATELDNLSLTVPLYFDKVNNFFKLIRDTAPQYEQLLGRVQDSLLETSNELAHVSGNIFGATTGIFGGVVSAVFVIVISFYLSAQEHGINIFLRSVTPKERQGYVLGLWARAQYKLGRWLQAQIILSVIVGILVYIGLAVFGINHRVLLAMVAAIMEIIPIFGPVLAAIPAVLFGLLKSPVVGLWVVLIYTIVHQLENHVFVPNIMNRAIGLNPVIVIISLLIGAELFGLPGIILGVPVAVVLVEILKDFGHHHEEKV</sequence>
<dbReference type="GO" id="GO:0005886">
    <property type="term" value="C:plasma membrane"/>
    <property type="evidence" value="ECO:0007669"/>
    <property type="project" value="UniProtKB-SubCell"/>
</dbReference>
<dbReference type="Proteomes" id="UP000786662">
    <property type="component" value="Unassembled WGS sequence"/>
</dbReference>
<feature type="transmembrane region" description="Helical" evidence="8">
    <location>
        <begin position="69"/>
        <end position="87"/>
    </location>
</feature>
<feature type="transmembrane region" description="Helical" evidence="8">
    <location>
        <begin position="236"/>
        <end position="258"/>
    </location>
</feature>
<evidence type="ECO:0000256" key="1">
    <source>
        <dbReference type="ARBA" id="ARBA00004651"/>
    </source>
</evidence>
<name>A0A9D6HSU8_9BACT</name>
<protein>
    <submittedName>
        <fullName evidence="9">AI-2E family transporter</fullName>
    </submittedName>
</protein>
<accession>A0A9D6HSU8</accession>
<keyword evidence="6 8" id="KW-1133">Transmembrane helix</keyword>
<evidence type="ECO:0000313" key="10">
    <source>
        <dbReference type="Proteomes" id="UP000786662"/>
    </source>
</evidence>
<comment type="caution">
    <text evidence="9">The sequence shown here is derived from an EMBL/GenBank/DDBJ whole genome shotgun (WGS) entry which is preliminary data.</text>
</comment>
<evidence type="ECO:0000256" key="7">
    <source>
        <dbReference type="ARBA" id="ARBA00023136"/>
    </source>
</evidence>
<evidence type="ECO:0000256" key="3">
    <source>
        <dbReference type="ARBA" id="ARBA00022448"/>
    </source>
</evidence>
<feature type="transmembrane region" description="Helical" evidence="8">
    <location>
        <begin position="265"/>
        <end position="285"/>
    </location>
</feature>
<reference evidence="9" key="1">
    <citation type="submission" date="2020-07" db="EMBL/GenBank/DDBJ databases">
        <title>Huge and variable diversity of episymbiotic CPR bacteria and DPANN archaea in groundwater ecosystems.</title>
        <authorList>
            <person name="He C.Y."/>
            <person name="Keren R."/>
            <person name="Whittaker M."/>
            <person name="Farag I.F."/>
            <person name="Doudna J."/>
            <person name="Cate J.H.D."/>
            <person name="Banfield J.F."/>
        </authorList>
    </citation>
    <scope>NUCLEOTIDE SEQUENCE</scope>
    <source>
        <strain evidence="9">NC_groundwater_191_Ag_S-0.1um_45_8</strain>
    </source>
</reference>
<comment type="subcellular location">
    <subcellularLocation>
        <location evidence="1">Cell membrane</location>
        <topology evidence="1">Multi-pass membrane protein</topology>
    </subcellularLocation>
</comment>
<evidence type="ECO:0000313" key="9">
    <source>
        <dbReference type="EMBL" id="MBI2052597.1"/>
    </source>
</evidence>
<proteinExistence type="inferred from homology"/>
<keyword evidence="4" id="KW-1003">Cell membrane</keyword>
<dbReference type="EMBL" id="JACOYY010000081">
    <property type="protein sequence ID" value="MBI2052597.1"/>
    <property type="molecule type" value="Genomic_DNA"/>
</dbReference>
<organism evidence="9 10">
    <name type="scientific">Candidatus Sungiibacteriota bacterium</name>
    <dbReference type="NCBI Taxonomy" id="2750080"/>
    <lineage>
        <taxon>Bacteria</taxon>
        <taxon>Candidatus Sungiibacteriota</taxon>
    </lineage>
</organism>